<dbReference type="Proteomes" id="UP000075430">
    <property type="component" value="Unassembled WGS sequence"/>
</dbReference>
<evidence type="ECO:0008006" key="4">
    <source>
        <dbReference type="Google" id="ProtNLM"/>
    </source>
</evidence>
<organism evidence="2 3">
    <name type="scientific">Bacillus nakamurai</name>
    <dbReference type="NCBI Taxonomy" id="1793963"/>
    <lineage>
        <taxon>Bacteria</taxon>
        <taxon>Bacillati</taxon>
        <taxon>Bacillota</taxon>
        <taxon>Bacilli</taxon>
        <taxon>Bacillales</taxon>
        <taxon>Bacillaceae</taxon>
        <taxon>Bacillus</taxon>
    </lineage>
</organism>
<keyword evidence="1" id="KW-1133">Transmembrane helix</keyword>
<feature type="transmembrane region" description="Helical" evidence="1">
    <location>
        <begin position="16"/>
        <end position="38"/>
    </location>
</feature>
<evidence type="ECO:0000313" key="2">
    <source>
        <dbReference type="EMBL" id="KXZ17624.1"/>
    </source>
</evidence>
<accession>A0A150F5J8</accession>
<feature type="transmembrane region" description="Helical" evidence="1">
    <location>
        <begin position="107"/>
        <end position="126"/>
    </location>
</feature>
<gene>
    <name evidence="2" type="ORF">AXI58_17875</name>
</gene>
<feature type="transmembrane region" description="Helical" evidence="1">
    <location>
        <begin position="83"/>
        <end position="101"/>
    </location>
</feature>
<proteinExistence type="predicted"/>
<dbReference type="InterPro" id="IPR025912">
    <property type="entry name" value="YrvL"/>
</dbReference>
<reference evidence="3" key="1">
    <citation type="submission" date="2016-02" db="EMBL/GenBank/DDBJ databases">
        <authorList>
            <person name="Dunlap C."/>
        </authorList>
    </citation>
    <scope>NUCLEOTIDE SEQUENCE [LARGE SCALE GENOMIC DNA]</scope>
    <source>
        <strain evidence="3">NRRL B-41092</strain>
    </source>
</reference>
<feature type="transmembrane region" description="Helical" evidence="1">
    <location>
        <begin position="44"/>
        <end position="62"/>
    </location>
</feature>
<protein>
    <recommendedName>
        <fullName evidence="4">Regulatory protein YrvL</fullName>
    </recommendedName>
</protein>
<evidence type="ECO:0000256" key="1">
    <source>
        <dbReference type="SAM" id="Phobius"/>
    </source>
</evidence>
<keyword evidence="1" id="KW-0812">Transmembrane</keyword>
<evidence type="ECO:0000313" key="3">
    <source>
        <dbReference type="Proteomes" id="UP000075430"/>
    </source>
</evidence>
<dbReference type="Pfam" id="PF14184">
    <property type="entry name" value="YrvL"/>
    <property type="match status" value="1"/>
</dbReference>
<keyword evidence="1" id="KW-0472">Membrane</keyword>
<dbReference type="OrthoDB" id="2939300at2"/>
<comment type="caution">
    <text evidence="2">The sequence shown here is derived from an EMBL/GenBank/DDBJ whole genome shotgun (WGS) entry which is preliminary data.</text>
</comment>
<sequence>MITQTPKVFLLQVLQYTAAAAAVLFGYFIVMMTVFSLAGTSYGSIAYVLLFAVLFIFLGLCFEPLERLMIHSFTFFQTGRLSFILLASTVQLLFLWMTAYMTDELVGDIWLSTTEELIVAAVFFVLDKCFSGHKNTREH</sequence>
<keyword evidence="3" id="KW-1185">Reference proteome</keyword>
<dbReference type="EMBL" id="LSBA01000019">
    <property type="protein sequence ID" value="KXZ17624.1"/>
    <property type="molecule type" value="Genomic_DNA"/>
</dbReference>
<dbReference type="RefSeq" id="WP_061522130.1">
    <property type="nucleotide sequence ID" value="NZ_JAJJBV010000018.1"/>
</dbReference>
<dbReference type="AlphaFoldDB" id="A0A150F5J8"/>
<name>A0A150F5J8_9BACI</name>